<dbReference type="InterPro" id="IPR050502">
    <property type="entry name" value="Euk_RNA-bind_prot"/>
</dbReference>
<evidence type="ECO:0000256" key="1">
    <source>
        <dbReference type="ARBA" id="ARBA00022737"/>
    </source>
</evidence>
<dbReference type="AlphaFoldDB" id="A0A7G2CHZ5"/>
<sequence>MNTAPVSVPPPESDPKNLIVNYIPTPVTDAELRELFSPFGTVESARVILDRLTNHPKGYGFVKYTTEEAAKKAIQHMNGFELGNKRLRVTQANGPQNKSMQQYTDRIVHLQQPQPMRQTVPVQMPMPYTFIGTRGPHLPPAVPSHRHAGPAQRPAGVPSAAATEHLLCRGRRRTDATGEFRPDALLPAVQ</sequence>
<protein>
    <submittedName>
        <fullName evidence="5">RNA recognition motif. (A.k.a. RRM, RBD, or RNP domain), putative</fullName>
    </submittedName>
</protein>
<dbReference type="PROSITE" id="PS50102">
    <property type="entry name" value="RRM"/>
    <property type="match status" value="1"/>
</dbReference>
<dbReference type="SMART" id="SM00360">
    <property type="entry name" value="RRM"/>
    <property type="match status" value="1"/>
</dbReference>
<dbReference type="InterPro" id="IPR002343">
    <property type="entry name" value="Hud_Sxl_RNA"/>
</dbReference>
<name>A0A7G2CHZ5_9TRYP</name>
<dbReference type="GO" id="GO:0005737">
    <property type="term" value="C:cytoplasm"/>
    <property type="evidence" value="ECO:0007669"/>
    <property type="project" value="UniProtKB-ARBA"/>
</dbReference>
<dbReference type="GO" id="GO:0009967">
    <property type="term" value="P:positive regulation of signal transduction"/>
    <property type="evidence" value="ECO:0007669"/>
    <property type="project" value="UniProtKB-ARBA"/>
</dbReference>
<evidence type="ECO:0000259" key="4">
    <source>
        <dbReference type="PROSITE" id="PS50102"/>
    </source>
</evidence>
<dbReference type="VEuPathDB" id="TriTrypDB:ADEAN_000688100"/>
<evidence type="ECO:0000313" key="5">
    <source>
        <dbReference type="EMBL" id="CAD2219376.1"/>
    </source>
</evidence>
<evidence type="ECO:0000313" key="6">
    <source>
        <dbReference type="Proteomes" id="UP000515908"/>
    </source>
</evidence>
<keyword evidence="6" id="KW-1185">Reference proteome</keyword>
<dbReference type="GO" id="GO:1990904">
    <property type="term" value="C:ribonucleoprotein complex"/>
    <property type="evidence" value="ECO:0007669"/>
    <property type="project" value="InterPro"/>
</dbReference>
<dbReference type="PRINTS" id="PR00961">
    <property type="entry name" value="HUDSXLRNA"/>
</dbReference>
<dbReference type="InterPro" id="IPR000504">
    <property type="entry name" value="RRM_dom"/>
</dbReference>
<proteinExistence type="predicted"/>
<organism evidence="5 6">
    <name type="scientific">Angomonas deanei</name>
    <dbReference type="NCBI Taxonomy" id="59799"/>
    <lineage>
        <taxon>Eukaryota</taxon>
        <taxon>Discoba</taxon>
        <taxon>Euglenozoa</taxon>
        <taxon>Kinetoplastea</taxon>
        <taxon>Metakinetoplastina</taxon>
        <taxon>Trypanosomatida</taxon>
        <taxon>Trypanosomatidae</taxon>
        <taxon>Strigomonadinae</taxon>
        <taxon>Angomonas</taxon>
    </lineage>
</organism>
<dbReference type="SUPFAM" id="SSF54928">
    <property type="entry name" value="RNA-binding domain, RBD"/>
    <property type="match status" value="1"/>
</dbReference>
<dbReference type="GO" id="GO:0010629">
    <property type="term" value="P:negative regulation of gene expression"/>
    <property type="evidence" value="ECO:0007669"/>
    <property type="project" value="UniProtKB-ARBA"/>
</dbReference>
<dbReference type="EMBL" id="LR877157">
    <property type="protein sequence ID" value="CAD2219376.1"/>
    <property type="molecule type" value="Genomic_DNA"/>
</dbReference>
<dbReference type="InterPro" id="IPR035979">
    <property type="entry name" value="RBD_domain_sf"/>
</dbReference>
<dbReference type="Pfam" id="PF00076">
    <property type="entry name" value="RRM_1"/>
    <property type="match status" value="1"/>
</dbReference>
<reference evidence="5 6" key="1">
    <citation type="submission" date="2020-08" db="EMBL/GenBank/DDBJ databases">
        <authorList>
            <person name="Newling K."/>
            <person name="Davey J."/>
            <person name="Forrester S."/>
        </authorList>
    </citation>
    <scope>NUCLEOTIDE SEQUENCE [LARGE SCALE GENOMIC DNA]</scope>
    <source>
        <strain evidence="6">Crithidia deanei Carvalho (ATCC PRA-265)</strain>
    </source>
</reference>
<dbReference type="OrthoDB" id="439808at2759"/>
<dbReference type="PANTHER" id="PTHR48025:SF1">
    <property type="entry name" value="RRM DOMAIN-CONTAINING PROTEIN"/>
    <property type="match status" value="1"/>
</dbReference>
<dbReference type="Gene3D" id="3.30.70.330">
    <property type="match status" value="1"/>
</dbReference>
<dbReference type="InterPro" id="IPR012677">
    <property type="entry name" value="Nucleotide-bd_a/b_plait_sf"/>
</dbReference>
<dbReference type="GO" id="GO:0005634">
    <property type="term" value="C:nucleus"/>
    <property type="evidence" value="ECO:0007669"/>
    <property type="project" value="TreeGrafter"/>
</dbReference>
<keyword evidence="2 3" id="KW-0694">RNA-binding</keyword>
<gene>
    <name evidence="5" type="ORF">ADEAN_000688100</name>
</gene>
<evidence type="ECO:0000256" key="3">
    <source>
        <dbReference type="PROSITE-ProRule" id="PRU00176"/>
    </source>
</evidence>
<dbReference type="GO" id="GO:0003729">
    <property type="term" value="F:mRNA binding"/>
    <property type="evidence" value="ECO:0007669"/>
    <property type="project" value="UniProtKB-ARBA"/>
</dbReference>
<evidence type="ECO:0000256" key="2">
    <source>
        <dbReference type="ARBA" id="ARBA00022884"/>
    </source>
</evidence>
<dbReference type="PANTHER" id="PTHR48025">
    <property type="entry name" value="OS02G0815200 PROTEIN"/>
    <property type="match status" value="1"/>
</dbReference>
<keyword evidence="1" id="KW-0677">Repeat</keyword>
<dbReference type="FunFam" id="3.30.70.330:FF:000383">
    <property type="entry name" value="Sex lethal, isoform D"/>
    <property type="match status" value="1"/>
</dbReference>
<dbReference type="Proteomes" id="UP000515908">
    <property type="component" value="Chromosome 13"/>
</dbReference>
<feature type="domain" description="RRM" evidence="4">
    <location>
        <begin position="16"/>
        <end position="94"/>
    </location>
</feature>
<accession>A0A7G2CHZ5</accession>